<name>A0A9D4FTI7_DREPO</name>
<proteinExistence type="predicted"/>
<evidence type="ECO:0000313" key="1">
    <source>
        <dbReference type="EMBL" id="KAH3802290.1"/>
    </source>
</evidence>
<gene>
    <name evidence="1" type="ORF">DPMN_155965</name>
</gene>
<reference evidence="1" key="1">
    <citation type="journal article" date="2019" name="bioRxiv">
        <title>The Genome of the Zebra Mussel, Dreissena polymorpha: A Resource for Invasive Species Research.</title>
        <authorList>
            <person name="McCartney M.A."/>
            <person name="Auch B."/>
            <person name="Kono T."/>
            <person name="Mallez S."/>
            <person name="Zhang Y."/>
            <person name="Obille A."/>
            <person name="Becker A."/>
            <person name="Abrahante J.E."/>
            <person name="Garbe J."/>
            <person name="Badalamenti J.P."/>
            <person name="Herman A."/>
            <person name="Mangelson H."/>
            <person name="Liachko I."/>
            <person name="Sullivan S."/>
            <person name="Sone E.D."/>
            <person name="Koren S."/>
            <person name="Silverstein K.A.T."/>
            <person name="Beckman K.B."/>
            <person name="Gohl D.M."/>
        </authorList>
    </citation>
    <scope>NUCLEOTIDE SEQUENCE</scope>
    <source>
        <strain evidence="1">Duluth1</strain>
        <tissue evidence="1">Whole animal</tissue>
    </source>
</reference>
<protein>
    <submittedName>
        <fullName evidence="1">Uncharacterized protein</fullName>
    </submittedName>
</protein>
<organism evidence="1 2">
    <name type="scientific">Dreissena polymorpha</name>
    <name type="common">Zebra mussel</name>
    <name type="synonym">Mytilus polymorpha</name>
    <dbReference type="NCBI Taxonomy" id="45954"/>
    <lineage>
        <taxon>Eukaryota</taxon>
        <taxon>Metazoa</taxon>
        <taxon>Spiralia</taxon>
        <taxon>Lophotrochozoa</taxon>
        <taxon>Mollusca</taxon>
        <taxon>Bivalvia</taxon>
        <taxon>Autobranchia</taxon>
        <taxon>Heteroconchia</taxon>
        <taxon>Euheterodonta</taxon>
        <taxon>Imparidentia</taxon>
        <taxon>Neoheterodontei</taxon>
        <taxon>Myida</taxon>
        <taxon>Dreissenoidea</taxon>
        <taxon>Dreissenidae</taxon>
        <taxon>Dreissena</taxon>
    </lineage>
</organism>
<comment type="caution">
    <text evidence="1">The sequence shown here is derived from an EMBL/GenBank/DDBJ whole genome shotgun (WGS) entry which is preliminary data.</text>
</comment>
<evidence type="ECO:0000313" key="2">
    <source>
        <dbReference type="Proteomes" id="UP000828390"/>
    </source>
</evidence>
<reference evidence="1" key="2">
    <citation type="submission" date="2020-11" db="EMBL/GenBank/DDBJ databases">
        <authorList>
            <person name="McCartney M.A."/>
            <person name="Auch B."/>
            <person name="Kono T."/>
            <person name="Mallez S."/>
            <person name="Becker A."/>
            <person name="Gohl D.M."/>
            <person name="Silverstein K.A.T."/>
            <person name="Koren S."/>
            <person name="Bechman K.B."/>
            <person name="Herman A."/>
            <person name="Abrahante J.E."/>
            <person name="Garbe J."/>
        </authorList>
    </citation>
    <scope>NUCLEOTIDE SEQUENCE</scope>
    <source>
        <strain evidence="1">Duluth1</strain>
        <tissue evidence="1">Whole animal</tissue>
    </source>
</reference>
<keyword evidence="2" id="KW-1185">Reference proteome</keyword>
<accession>A0A9D4FTI7</accession>
<dbReference type="Proteomes" id="UP000828390">
    <property type="component" value="Unassembled WGS sequence"/>
</dbReference>
<sequence length="67" mass="8218">MNNYGIQSGESVVMRQRFRLANQSHCFNFRYQMEVNAEFRVQACRINFTRLEKQQHAFRIRLEMKFI</sequence>
<dbReference type="EMBL" id="JAIWYP010000007">
    <property type="protein sequence ID" value="KAH3802290.1"/>
    <property type="molecule type" value="Genomic_DNA"/>
</dbReference>
<dbReference type="AlphaFoldDB" id="A0A9D4FTI7"/>